<accession>A0A183LFP1</accession>
<dbReference type="EMBL" id="UZAI01000675">
    <property type="protein sequence ID" value="VDO55493.1"/>
    <property type="molecule type" value="Genomic_DNA"/>
</dbReference>
<name>A0A183LFP1_9TREM</name>
<dbReference type="AlphaFoldDB" id="A0A183LFP1"/>
<feature type="domain" description="DUF6451" evidence="1">
    <location>
        <begin position="43"/>
        <end position="67"/>
    </location>
</feature>
<gene>
    <name evidence="2" type="ORF">SMRZ_LOCUS2616</name>
</gene>
<dbReference type="Proteomes" id="UP000277204">
    <property type="component" value="Unassembled WGS sequence"/>
</dbReference>
<organism evidence="2 3">
    <name type="scientific">Schistosoma margrebowiei</name>
    <dbReference type="NCBI Taxonomy" id="48269"/>
    <lineage>
        <taxon>Eukaryota</taxon>
        <taxon>Metazoa</taxon>
        <taxon>Spiralia</taxon>
        <taxon>Lophotrochozoa</taxon>
        <taxon>Platyhelminthes</taxon>
        <taxon>Trematoda</taxon>
        <taxon>Digenea</taxon>
        <taxon>Strigeidida</taxon>
        <taxon>Schistosomatoidea</taxon>
        <taxon>Schistosomatidae</taxon>
        <taxon>Schistosoma</taxon>
    </lineage>
</organism>
<dbReference type="PANTHER" id="PTHR47027:SF25">
    <property type="entry name" value="REVERSE TRANSCRIPTASE DOMAIN-CONTAINING PROTEIN"/>
    <property type="match status" value="1"/>
</dbReference>
<evidence type="ECO:0000313" key="3">
    <source>
        <dbReference type="Proteomes" id="UP000277204"/>
    </source>
</evidence>
<reference evidence="2 3" key="1">
    <citation type="submission" date="2018-11" db="EMBL/GenBank/DDBJ databases">
        <authorList>
            <consortium name="Pathogen Informatics"/>
        </authorList>
    </citation>
    <scope>NUCLEOTIDE SEQUENCE [LARGE SCALE GENOMIC DNA]</scope>
    <source>
        <strain evidence="2 3">Zambia</strain>
    </source>
</reference>
<proteinExistence type="predicted"/>
<sequence>MHTDGEALEDVKAFTYLDSIIDEHGGFDTDMKACIGKAKEEYPQLKNIWNSKQLSTNTKVRISNTNVETWRAMKPIIQKIQMFINSCLREIHRIRWTDSIGNNLLWVRINQIPEE</sequence>
<keyword evidence="3" id="KW-1185">Reference proteome</keyword>
<evidence type="ECO:0000259" key="1">
    <source>
        <dbReference type="Pfam" id="PF20049"/>
    </source>
</evidence>
<dbReference type="Pfam" id="PF20049">
    <property type="entry name" value="DUF6451"/>
    <property type="match status" value="1"/>
</dbReference>
<dbReference type="PANTHER" id="PTHR47027">
    <property type="entry name" value="REVERSE TRANSCRIPTASE DOMAIN-CONTAINING PROTEIN"/>
    <property type="match status" value="1"/>
</dbReference>
<protein>
    <recommendedName>
        <fullName evidence="1">DUF6451 domain-containing protein</fullName>
    </recommendedName>
</protein>
<evidence type="ECO:0000313" key="2">
    <source>
        <dbReference type="EMBL" id="VDO55493.1"/>
    </source>
</evidence>
<dbReference type="InterPro" id="IPR045609">
    <property type="entry name" value="DUF6451"/>
</dbReference>